<reference evidence="7 8" key="1">
    <citation type="journal article" date="2014" name="PLoS Genet.">
        <title>Phylogenetically driven sequencing of extremely halophilic archaea reveals strategies for static and dynamic osmo-response.</title>
        <authorList>
            <person name="Becker E.A."/>
            <person name="Seitzer P.M."/>
            <person name="Tritt A."/>
            <person name="Larsen D."/>
            <person name="Krusor M."/>
            <person name="Yao A.I."/>
            <person name="Wu D."/>
            <person name="Madern D."/>
            <person name="Eisen J.A."/>
            <person name="Darling A.E."/>
            <person name="Facciotti M.T."/>
        </authorList>
    </citation>
    <scope>NUCLEOTIDE SEQUENCE [LARGE SCALE GENOMIC DNA]</scope>
    <source>
        <strain evidence="7 8">JCM 13552</strain>
    </source>
</reference>
<sequence length="1299" mass="149115">MSSTVGPADTSATEFVLEEFETTVSESVVDDLAERITEIVRDLRSEVVSDDRLEELLRGDPGPDILHGTDLTEHGDPEPFTQRTVIEPLFDALGYPDFTTEASGLTDEQRQKADYLFSLREYDDIDSDRLPVEAEPINKKLDQQKHGIGQVKDWLDTYSFGAEFGIATDGMRWTLIKYDRERYQYDTLAEVNLQPVFIAAFENVTGRQVSLDEWLEKSNEDLLDGFVRSFGFENFRAIASDARSVIKETKSEITDEFYDEYVRRVFGVVEEGEERTAFSLIENGIEAPESATGDDIRLFAVELMNRLIFIKFLEDRELVPKTLLADLAETYNPKTYPQSLYETYFEPLFFGVLDERPSERSQQIRNVEFYSEVPYLNGGLFRPHENTERGFTDEDFNVGDAVLTSLVDFLEGYNFSADGGPNDLDPSVLGNVFEKTINYLTNDSGDAKKELGAYYTPDEITRFCAEETVRPWLLERFKTTMIEDLGRKQVDMDRYDDVFELIERAVPQDANVINPLLDDIDQFHALDPACGSGHFLTSILGEIVAVRKALHEKHPEQPQTWELQKRTVVENIYGVDIVEPAVEITKLRLWLSIIAEVNADEIADYDEDDLALPNVVFNVQHGNSLIGYTDLMETSSDDNQMRIDAWGPDTVRTKYEKVIEEVRLHKEAQDTDTAREHLQEAERLRESYRTDLNERVLEEFKEAGIEAITLEQIREYQPFHWVLEFAAVYADGGFDVITGNPPWDMLTANRAEFFSRYDPEFRSYPASERDEIEANLLDDPTIAESYEQYQQAMEYQTEYFNDSPSYQLQSPSVGGRSIASENDLSALFLERIFALTGEECWTSLVLPGVIFNGAASKDLREQLLDSSNIQKLFEFENHGIFEDLHPQYQFGVLVFNNLGDTDALNGIFRQRDLSILEHPHESTVEIPRQVLESYSPNARIFPFVTSQTEVDTLNEILSHPSVAEPIEGAWQANPLTKELHEPSDKERFVEDPSEGEYPVYGGANIHQYHYDNALDIDIDSPTYWSVGEENLESSAKYRIREKRFNRGDLKRALYDAFEGNKTSKSQKQFVNDLLEDHRGEPLSMDDILLDCDSYRIGYRDIARASDERTMIATILPPDVVCLHTLQTLRPNEIVPHRDNLEQSPLHDAYQPAFTDRELFVTVGFLNSIAFDFLMRTKVDSHIVLYKMEESQIPRLTKGDDWFEYIWQRAARLNCYGEAFAEMRERLGGIDPATEQSERERLRAEIDAAAFHAYGLGREETQFILDDFHRVQNPRLMTEDYFDRVLDEYDALVEGEATTH</sequence>
<feature type="domain" description="Type II methyltransferase M.TaqI-like" evidence="6">
    <location>
        <begin position="570"/>
        <end position="752"/>
    </location>
</feature>
<keyword evidence="3" id="KW-0808">Transferase</keyword>
<keyword evidence="8" id="KW-1185">Reference proteome</keyword>
<dbReference type="PRINTS" id="PR00507">
    <property type="entry name" value="N12N6MTFRASE"/>
</dbReference>
<evidence type="ECO:0000259" key="6">
    <source>
        <dbReference type="Pfam" id="PF07669"/>
    </source>
</evidence>
<gene>
    <name evidence="7" type="ORF">C451_05588</name>
</gene>
<evidence type="ECO:0000256" key="3">
    <source>
        <dbReference type="ARBA" id="ARBA00022679"/>
    </source>
</evidence>
<accession>M0NDQ2</accession>
<dbReference type="EMBL" id="AOMF01000118">
    <property type="protein sequence ID" value="EMA55219.1"/>
    <property type="molecule type" value="Genomic_DNA"/>
</dbReference>
<evidence type="ECO:0000256" key="1">
    <source>
        <dbReference type="ARBA" id="ARBA00011900"/>
    </source>
</evidence>
<dbReference type="PANTHER" id="PTHR33841">
    <property type="entry name" value="DNA METHYLTRANSFERASE YEEA-RELATED"/>
    <property type="match status" value="1"/>
</dbReference>
<dbReference type="RefSeq" id="WP_007738523.1">
    <property type="nucleotide sequence ID" value="NZ_AOMF01000118.1"/>
</dbReference>
<proteinExistence type="predicted"/>
<dbReference type="Pfam" id="PF07669">
    <property type="entry name" value="Eco57I"/>
    <property type="match status" value="1"/>
</dbReference>
<dbReference type="InterPro" id="IPR029063">
    <property type="entry name" value="SAM-dependent_MTases_sf"/>
</dbReference>
<evidence type="ECO:0000313" key="7">
    <source>
        <dbReference type="EMBL" id="EMA55219.1"/>
    </source>
</evidence>
<dbReference type="PANTHER" id="PTHR33841:SF1">
    <property type="entry name" value="DNA METHYLTRANSFERASE A"/>
    <property type="match status" value="1"/>
</dbReference>
<dbReference type="Proteomes" id="UP000011680">
    <property type="component" value="Unassembled WGS sequence"/>
</dbReference>
<dbReference type="InterPro" id="IPR050953">
    <property type="entry name" value="N4_N6_ade-DNA_methylase"/>
</dbReference>
<dbReference type="eggNOG" id="arCOG04814">
    <property type="taxonomic scope" value="Archaea"/>
</dbReference>
<dbReference type="SUPFAM" id="SSF53335">
    <property type="entry name" value="S-adenosyl-L-methionine-dependent methyltransferases"/>
    <property type="match status" value="1"/>
</dbReference>
<name>M0NDQ2_9EURY</name>
<dbReference type="GO" id="GO:0009007">
    <property type="term" value="F:site-specific DNA-methyltransferase (adenine-specific) activity"/>
    <property type="evidence" value="ECO:0007669"/>
    <property type="project" value="UniProtKB-EC"/>
</dbReference>
<protein>
    <recommendedName>
        <fullName evidence="1">site-specific DNA-methyltransferase (adenine-specific)</fullName>
        <ecNumber evidence="1">2.1.1.72</ecNumber>
    </recommendedName>
</protein>
<dbReference type="InterPro" id="IPR011639">
    <property type="entry name" value="MethylTrfase_TaqI-like_dom"/>
</dbReference>
<organism evidence="7 8">
    <name type="scientific">Halococcus thailandensis JCM 13552</name>
    <dbReference type="NCBI Taxonomy" id="1227457"/>
    <lineage>
        <taxon>Archaea</taxon>
        <taxon>Methanobacteriati</taxon>
        <taxon>Methanobacteriota</taxon>
        <taxon>Stenosarchaea group</taxon>
        <taxon>Halobacteria</taxon>
        <taxon>Halobacteriales</taxon>
        <taxon>Halococcaceae</taxon>
        <taxon>Halococcus</taxon>
    </lineage>
</organism>
<dbReference type="Gene3D" id="3.40.50.150">
    <property type="entry name" value="Vaccinia Virus protein VP39"/>
    <property type="match status" value="1"/>
</dbReference>
<comment type="catalytic activity">
    <reaction evidence="5">
        <text>a 2'-deoxyadenosine in DNA + S-adenosyl-L-methionine = an N(6)-methyl-2'-deoxyadenosine in DNA + S-adenosyl-L-homocysteine + H(+)</text>
        <dbReference type="Rhea" id="RHEA:15197"/>
        <dbReference type="Rhea" id="RHEA-COMP:12418"/>
        <dbReference type="Rhea" id="RHEA-COMP:12419"/>
        <dbReference type="ChEBI" id="CHEBI:15378"/>
        <dbReference type="ChEBI" id="CHEBI:57856"/>
        <dbReference type="ChEBI" id="CHEBI:59789"/>
        <dbReference type="ChEBI" id="CHEBI:90615"/>
        <dbReference type="ChEBI" id="CHEBI:90616"/>
        <dbReference type="EC" id="2.1.1.72"/>
    </reaction>
</comment>
<dbReference type="GO" id="GO:0006304">
    <property type="term" value="P:DNA modification"/>
    <property type="evidence" value="ECO:0007669"/>
    <property type="project" value="InterPro"/>
</dbReference>
<dbReference type="EC" id="2.1.1.72" evidence="1"/>
<evidence type="ECO:0000256" key="4">
    <source>
        <dbReference type="ARBA" id="ARBA00022691"/>
    </source>
</evidence>
<dbReference type="PATRIC" id="fig|1227457.3.peg.993"/>
<keyword evidence="4" id="KW-0949">S-adenosyl-L-methionine</keyword>
<evidence type="ECO:0000256" key="5">
    <source>
        <dbReference type="ARBA" id="ARBA00047942"/>
    </source>
</evidence>
<keyword evidence="2" id="KW-0489">Methyltransferase</keyword>
<dbReference type="GO" id="GO:0032259">
    <property type="term" value="P:methylation"/>
    <property type="evidence" value="ECO:0007669"/>
    <property type="project" value="UniProtKB-KW"/>
</dbReference>
<evidence type="ECO:0000256" key="2">
    <source>
        <dbReference type="ARBA" id="ARBA00022603"/>
    </source>
</evidence>
<evidence type="ECO:0000313" key="8">
    <source>
        <dbReference type="Proteomes" id="UP000011680"/>
    </source>
</evidence>
<comment type="caution">
    <text evidence="7">The sequence shown here is derived from an EMBL/GenBank/DDBJ whole genome shotgun (WGS) entry which is preliminary data.</text>
</comment>
<dbReference type="STRING" id="1227457.C451_05588"/>